<name>A0A917UWK1_9PSED</name>
<sequence length="74" mass="8450">MEAFSTTHAGERMQMIGIRTTEADQRVGITRAGLCKVSRKLERFVAVDGRVDAIEPKYRKLNARIDEPWKDDTL</sequence>
<organism evidence="1 2">
    <name type="scientific">Pseudomonas matsuisoli</name>
    <dbReference type="NCBI Taxonomy" id="1515666"/>
    <lineage>
        <taxon>Bacteria</taxon>
        <taxon>Pseudomonadati</taxon>
        <taxon>Pseudomonadota</taxon>
        <taxon>Gammaproteobacteria</taxon>
        <taxon>Pseudomonadales</taxon>
        <taxon>Pseudomonadaceae</taxon>
        <taxon>Pseudomonas</taxon>
    </lineage>
</organism>
<evidence type="ECO:0000313" key="1">
    <source>
        <dbReference type="EMBL" id="GGJ90064.1"/>
    </source>
</evidence>
<evidence type="ECO:0000313" key="2">
    <source>
        <dbReference type="Proteomes" id="UP000635983"/>
    </source>
</evidence>
<accession>A0A917UWK1</accession>
<reference evidence="1" key="2">
    <citation type="submission" date="2020-09" db="EMBL/GenBank/DDBJ databases">
        <authorList>
            <person name="Sun Q."/>
            <person name="Ohkuma M."/>
        </authorList>
    </citation>
    <scope>NUCLEOTIDE SEQUENCE</scope>
    <source>
        <strain evidence="1">JCM 30078</strain>
    </source>
</reference>
<reference evidence="1" key="1">
    <citation type="journal article" date="2014" name="Int. J. Syst. Evol. Microbiol.">
        <title>Complete genome sequence of Corynebacterium casei LMG S-19264T (=DSM 44701T), isolated from a smear-ripened cheese.</title>
        <authorList>
            <consortium name="US DOE Joint Genome Institute (JGI-PGF)"/>
            <person name="Walter F."/>
            <person name="Albersmeier A."/>
            <person name="Kalinowski J."/>
            <person name="Ruckert C."/>
        </authorList>
    </citation>
    <scope>NUCLEOTIDE SEQUENCE</scope>
    <source>
        <strain evidence="1">JCM 30078</strain>
    </source>
</reference>
<comment type="caution">
    <text evidence="1">The sequence shown here is derived from an EMBL/GenBank/DDBJ whole genome shotgun (WGS) entry which is preliminary data.</text>
</comment>
<gene>
    <name evidence="1" type="ORF">GCM10009304_14530</name>
</gene>
<proteinExistence type="predicted"/>
<dbReference type="EMBL" id="BMPO01000003">
    <property type="protein sequence ID" value="GGJ90064.1"/>
    <property type="molecule type" value="Genomic_DNA"/>
</dbReference>
<dbReference type="Proteomes" id="UP000635983">
    <property type="component" value="Unassembled WGS sequence"/>
</dbReference>
<dbReference type="AlphaFoldDB" id="A0A917UWK1"/>
<protein>
    <submittedName>
        <fullName evidence="1">Uncharacterized protein</fullName>
    </submittedName>
</protein>
<keyword evidence="2" id="KW-1185">Reference proteome</keyword>